<dbReference type="Proteomes" id="UP000254150">
    <property type="component" value="Unassembled WGS sequence"/>
</dbReference>
<dbReference type="InterPro" id="IPR006115">
    <property type="entry name" value="6PGDH_NADP-bd"/>
</dbReference>
<organism evidence="3 4">
    <name type="scientific">Streptomyces griseus</name>
    <dbReference type="NCBI Taxonomy" id="1911"/>
    <lineage>
        <taxon>Bacteria</taxon>
        <taxon>Bacillati</taxon>
        <taxon>Actinomycetota</taxon>
        <taxon>Actinomycetes</taxon>
        <taxon>Kitasatosporales</taxon>
        <taxon>Streptomycetaceae</taxon>
        <taxon>Streptomyces</taxon>
    </lineage>
</organism>
<dbReference type="InterPro" id="IPR036291">
    <property type="entry name" value="NAD(P)-bd_dom_sf"/>
</dbReference>
<evidence type="ECO:0000259" key="1">
    <source>
        <dbReference type="Pfam" id="PF03446"/>
    </source>
</evidence>
<accession>A0A380P1M0</accession>
<dbReference type="Gene3D" id="1.10.1040.10">
    <property type="entry name" value="N-(1-d-carboxylethyl)-l-norvaline Dehydrogenase, domain 2"/>
    <property type="match status" value="1"/>
</dbReference>
<dbReference type="InterPro" id="IPR015814">
    <property type="entry name" value="Pgluconate_DH_NAD-bd_C"/>
</dbReference>
<proteinExistence type="predicted"/>
<dbReference type="Pfam" id="PF09130">
    <property type="entry name" value="DUF1932"/>
    <property type="match status" value="1"/>
</dbReference>
<sequence>MKCDITEVGLLHPGSMGAAFAAQLRAQGTTVLWCPLGRSDASRQRAELAGMEAVDDLGQLLRRVGLVISLCPPAAAEEVAAEVAKHGFRDRTYVEANAITPQRVRAVAACLPDAAVLDGSVVGSPPVGGKQPTLYLSGPPRHVALVADLFEGTDVQTRSLGNEIGQASALKLAYSSYQKASRVLAAVAYGVANANGVADELLQIAAKRTGSYLTETDYIPKTAARAWRWAPELEDAADLLAESGLPDHFMREIAAVLHRWDEVHDGSVTVSRALELLCSADDRHTDARTS</sequence>
<dbReference type="Gene3D" id="3.40.50.720">
    <property type="entry name" value="NAD(P)-binding Rossmann-like Domain"/>
    <property type="match status" value="1"/>
</dbReference>
<dbReference type="RefSeq" id="WP_258565675.1">
    <property type="nucleotide sequence ID" value="NZ_UHID01000006.1"/>
</dbReference>
<feature type="domain" description="Phosphogluconate dehydrogenase NAD-binding putative C-terminal" evidence="2">
    <location>
        <begin position="192"/>
        <end position="260"/>
    </location>
</feature>
<dbReference type="AlphaFoldDB" id="A0A380P1M0"/>
<feature type="domain" description="6-phosphogluconate dehydrogenase NADP-binding" evidence="1">
    <location>
        <begin position="9"/>
        <end position="151"/>
    </location>
</feature>
<gene>
    <name evidence="3" type="ORF">NCTC7807_03341</name>
</gene>
<protein>
    <submittedName>
        <fullName evidence="3">Putative NAD(P)-binding protein</fullName>
    </submittedName>
</protein>
<evidence type="ECO:0000313" key="4">
    <source>
        <dbReference type="Proteomes" id="UP000254150"/>
    </source>
</evidence>
<reference evidence="3 4" key="1">
    <citation type="submission" date="2018-06" db="EMBL/GenBank/DDBJ databases">
        <authorList>
            <consortium name="Pathogen Informatics"/>
            <person name="Doyle S."/>
        </authorList>
    </citation>
    <scope>NUCLEOTIDE SEQUENCE [LARGE SCALE GENOMIC DNA]</scope>
    <source>
        <strain evidence="3 4">NCTC7807</strain>
    </source>
</reference>
<dbReference type="Pfam" id="PF03446">
    <property type="entry name" value="NAD_binding_2"/>
    <property type="match status" value="1"/>
</dbReference>
<name>A0A380P1M0_STRGR</name>
<evidence type="ECO:0000313" key="3">
    <source>
        <dbReference type="EMBL" id="SUP57735.1"/>
    </source>
</evidence>
<evidence type="ECO:0000259" key="2">
    <source>
        <dbReference type="Pfam" id="PF09130"/>
    </source>
</evidence>
<dbReference type="InterPro" id="IPR013328">
    <property type="entry name" value="6PGD_dom2"/>
</dbReference>
<dbReference type="SUPFAM" id="SSF51735">
    <property type="entry name" value="NAD(P)-binding Rossmann-fold domains"/>
    <property type="match status" value="1"/>
</dbReference>
<dbReference type="SUPFAM" id="SSF48179">
    <property type="entry name" value="6-phosphogluconate dehydrogenase C-terminal domain-like"/>
    <property type="match status" value="1"/>
</dbReference>
<dbReference type="EMBL" id="UHID01000006">
    <property type="protein sequence ID" value="SUP57735.1"/>
    <property type="molecule type" value="Genomic_DNA"/>
</dbReference>
<dbReference type="InterPro" id="IPR008927">
    <property type="entry name" value="6-PGluconate_DH-like_C_sf"/>
</dbReference>